<accession>A0ABP0RKM1</accession>
<feature type="coiled-coil region" evidence="1">
    <location>
        <begin position="51"/>
        <end position="78"/>
    </location>
</feature>
<evidence type="ECO:0000256" key="1">
    <source>
        <dbReference type="SAM" id="Coils"/>
    </source>
</evidence>
<keyword evidence="2" id="KW-1133">Transmembrane helix</keyword>
<evidence type="ECO:0000313" key="3">
    <source>
        <dbReference type="EMBL" id="CAK9101172.1"/>
    </source>
</evidence>
<sequence>MDACPVQGPDDAFTWGQVAVCAGAVALVAALLVTGCKLCLSTCQKPDSELVKRLNLRIFDLEEEVEQLRLSIQTVKEKWEVHYCDQMVFAQNSELTFMPHGQVWHTNAQCAKRTSAHNQPETRRACKLCCGQIVKRMPFPVNITTQGK</sequence>
<protein>
    <submittedName>
        <fullName evidence="3">Uncharacterized protein</fullName>
    </submittedName>
</protein>
<dbReference type="Proteomes" id="UP001642464">
    <property type="component" value="Unassembled WGS sequence"/>
</dbReference>
<organism evidence="3 4">
    <name type="scientific">Durusdinium trenchii</name>
    <dbReference type="NCBI Taxonomy" id="1381693"/>
    <lineage>
        <taxon>Eukaryota</taxon>
        <taxon>Sar</taxon>
        <taxon>Alveolata</taxon>
        <taxon>Dinophyceae</taxon>
        <taxon>Suessiales</taxon>
        <taxon>Symbiodiniaceae</taxon>
        <taxon>Durusdinium</taxon>
    </lineage>
</organism>
<proteinExistence type="predicted"/>
<gene>
    <name evidence="3" type="ORF">SCF082_LOCUS47314</name>
</gene>
<feature type="transmembrane region" description="Helical" evidence="2">
    <location>
        <begin position="12"/>
        <end position="33"/>
    </location>
</feature>
<keyword evidence="2" id="KW-0812">Transmembrane</keyword>
<keyword evidence="1" id="KW-0175">Coiled coil</keyword>
<evidence type="ECO:0000313" key="4">
    <source>
        <dbReference type="Proteomes" id="UP001642464"/>
    </source>
</evidence>
<comment type="caution">
    <text evidence="3">The sequence shown here is derived from an EMBL/GenBank/DDBJ whole genome shotgun (WGS) entry which is preliminary data.</text>
</comment>
<reference evidence="3 4" key="1">
    <citation type="submission" date="2024-02" db="EMBL/GenBank/DDBJ databases">
        <authorList>
            <person name="Chen Y."/>
            <person name="Shah S."/>
            <person name="Dougan E. K."/>
            <person name="Thang M."/>
            <person name="Chan C."/>
        </authorList>
    </citation>
    <scope>NUCLEOTIDE SEQUENCE [LARGE SCALE GENOMIC DNA]</scope>
</reference>
<keyword evidence="4" id="KW-1185">Reference proteome</keyword>
<evidence type="ECO:0000256" key="2">
    <source>
        <dbReference type="SAM" id="Phobius"/>
    </source>
</evidence>
<keyword evidence="2" id="KW-0472">Membrane</keyword>
<name>A0ABP0RKM1_9DINO</name>
<dbReference type="EMBL" id="CAXAMM010041781">
    <property type="protein sequence ID" value="CAK9101172.1"/>
    <property type="molecule type" value="Genomic_DNA"/>
</dbReference>